<protein>
    <submittedName>
        <fullName evidence="1">Uncharacterized protein</fullName>
    </submittedName>
</protein>
<comment type="caution">
    <text evidence="1">The sequence shown here is derived from an EMBL/GenBank/DDBJ whole genome shotgun (WGS) entry which is preliminary data.</text>
</comment>
<evidence type="ECO:0000313" key="1">
    <source>
        <dbReference type="EMBL" id="KAK1867892.1"/>
    </source>
</evidence>
<dbReference type="EMBL" id="CM020620">
    <property type="protein sequence ID" value="KAK1867892.1"/>
    <property type="molecule type" value="Genomic_DNA"/>
</dbReference>
<sequence>MNPAFVPPTPASSAPRAAAVAGGRCGARPTSRFSRPLAASTFVSLDTLSGRSFSGALAPERRASRVPPWSMSTTVYGTGDSASPPPFASLFEGDGRGGDTPPAPTVYTNDSVAVSLVEEVAATPADRPVVCLWLRHYGCTLCKKAAAEASEALGGADGAGAPLLIAIGCGTPEQAVAFQADIGFQGTLYSDPRRDTYEALRFKSGVSSVFNLPALGKVLSSFASGYSQAWGR</sequence>
<gene>
    <name evidence="1" type="ORF">I4F81_010389</name>
</gene>
<organism evidence="1 2">
    <name type="scientific">Pyropia yezoensis</name>
    <name type="common">Susabi-nori</name>
    <name type="synonym">Porphyra yezoensis</name>
    <dbReference type="NCBI Taxonomy" id="2788"/>
    <lineage>
        <taxon>Eukaryota</taxon>
        <taxon>Rhodophyta</taxon>
        <taxon>Bangiophyceae</taxon>
        <taxon>Bangiales</taxon>
        <taxon>Bangiaceae</taxon>
        <taxon>Pyropia</taxon>
    </lineage>
</organism>
<reference evidence="1" key="1">
    <citation type="submission" date="2019-11" db="EMBL/GenBank/DDBJ databases">
        <title>Nori genome reveals adaptations in red seaweeds to the harsh intertidal environment.</title>
        <authorList>
            <person name="Wang D."/>
            <person name="Mao Y."/>
        </authorList>
    </citation>
    <scope>NUCLEOTIDE SEQUENCE</scope>
    <source>
        <tissue evidence="1">Gametophyte</tissue>
    </source>
</reference>
<keyword evidence="2" id="KW-1185">Reference proteome</keyword>
<evidence type="ECO:0000313" key="2">
    <source>
        <dbReference type="Proteomes" id="UP000798662"/>
    </source>
</evidence>
<name>A0ACC3CCJ6_PYRYE</name>
<dbReference type="Proteomes" id="UP000798662">
    <property type="component" value="Chromosome 3"/>
</dbReference>
<proteinExistence type="predicted"/>
<accession>A0ACC3CCJ6</accession>